<organism evidence="1 2">
    <name type="scientific">Rhizobium croatiense</name>
    <dbReference type="NCBI Taxonomy" id="2867516"/>
    <lineage>
        <taxon>Bacteria</taxon>
        <taxon>Pseudomonadati</taxon>
        <taxon>Pseudomonadota</taxon>
        <taxon>Alphaproteobacteria</taxon>
        <taxon>Hyphomicrobiales</taxon>
        <taxon>Rhizobiaceae</taxon>
        <taxon>Rhizobium/Agrobacterium group</taxon>
        <taxon>Rhizobium</taxon>
    </lineage>
</organism>
<comment type="caution">
    <text evidence="1">The sequence shown here is derived from an EMBL/GenBank/DDBJ whole genome shotgun (WGS) entry which is preliminary data.</text>
</comment>
<dbReference type="SUPFAM" id="SSF54593">
    <property type="entry name" value="Glyoxalase/Bleomycin resistance protein/Dihydroxybiphenyl dioxygenase"/>
    <property type="match status" value="1"/>
</dbReference>
<proteinExistence type="predicted"/>
<dbReference type="Gene3D" id="3.10.180.10">
    <property type="entry name" value="2,3-Dihydroxybiphenyl 1,2-Dioxygenase, domain 1"/>
    <property type="match status" value="1"/>
</dbReference>
<feature type="non-terminal residue" evidence="1">
    <location>
        <position position="1"/>
    </location>
</feature>
<dbReference type="Proteomes" id="UP000733858">
    <property type="component" value="Unassembled WGS sequence"/>
</dbReference>
<name>A0ABS7M915_9HYPH</name>
<reference evidence="1 2" key="1">
    <citation type="submission" date="2021-08" db="EMBL/GenBank/DDBJ databases">
        <title>Rhizobium croatiense sp. nov. and Rhizobium redzepovicii sp. nov., two new species isolated from nodules of Phaseolus vulgaris in Croatia.</title>
        <authorList>
            <person name="Rajnovic I."/>
            <person name="Ramirez-Bahena M.H."/>
            <person name="Kajic S."/>
            <person name="Igual M.J."/>
            <person name="Peix A."/>
            <person name="Velazquez E."/>
            <person name="Sikora S."/>
        </authorList>
    </citation>
    <scope>NUCLEOTIDE SEQUENCE [LARGE SCALE GENOMIC DNA]</scope>
    <source>
        <strain evidence="1 2">13T</strain>
    </source>
</reference>
<gene>
    <name evidence="1" type="ORF">K6M89_30830</name>
</gene>
<dbReference type="InterPro" id="IPR029068">
    <property type="entry name" value="Glyas_Bleomycin-R_OHBP_Dase"/>
</dbReference>
<dbReference type="EMBL" id="JAILYJ010000120">
    <property type="protein sequence ID" value="MBY4633609.1"/>
    <property type="molecule type" value="Genomic_DNA"/>
</dbReference>
<sequence length="84" mass="8914">HGTSAYAAGLLVDDAQAALQRAVALGAERFAQSLDAGEIEMPAVRGVGGGILYFLDRKSELGRIWEIEFDAIEDDTPLQPAGLQ</sequence>
<evidence type="ECO:0000313" key="2">
    <source>
        <dbReference type="Proteomes" id="UP000733858"/>
    </source>
</evidence>
<evidence type="ECO:0000313" key="1">
    <source>
        <dbReference type="EMBL" id="MBY4633609.1"/>
    </source>
</evidence>
<keyword evidence="2" id="KW-1185">Reference proteome</keyword>
<protein>
    <submittedName>
        <fullName evidence="1">3-keto-5-aminohexanoate cleavage protein</fullName>
    </submittedName>
</protein>
<accession>A0ABS7M915</accession>
<dbReference type="Pfam" id="PF14696">
    <property type="entry name" value="Glyoxalase_5"/>
    <property type="match status" value="1"/>
</dbReference>
<feature type="non-terminal residue" evidence="1">
    <location>
        <position position="84"/>
    </location>
</feature>